<dbReference type="PROSITE" id="PS51918">
    <property type="entry name" value="RADICAL_SAM"/>
    <property type="match status" value="1"/>
</dbReference>
<name>A0A2H0UQF7_9BACT</name>
<dbReference type="InterPro" id="IPR006638">
    <property type="entry name" value="Elp3/MiaA/NifB-like_rSAM"/>
</dbReference>
<dbReference type="SFLD" id="SFLDG01082">
    <property type="entry name" value="B12-binding_domain_containing"/>
    <property type="match status" value="1"/>
</dbReference>
<dbReference type="SUPFAM" id="SSF52242">
    <property type="entry name" value="Cobalamin (vitamin B12)-binding domain"/>
    <property type="match status" value="1"/>
</dbReference>
<dbReference type="InterPro" id="IPR051198">
    <property type="entry name" value="BchE-like"/>
</dbReference>
<evidence type="ECO:0000313" key="8">
    <source>
        <dbReference type="EMBL" id="PIR88025.1"/>
    </source>
</evidence>
<dbReference type="SFLD" id="SFLDG01123">
    <property type="entry name" value="methyltransferase_(Class_B)"/>
    <property type="match status" value="1"/>
</dbReference>
<evidence type="ECO:0000256" key="5">
    <source>
        <dbReference type="ARBA" id="ARBA00023014"/>
    </source>
</evidence>
<dbReference type="Gene3D" id="3.40.50.280">
    <property type="entry name" value="Cobalamin-binding domain"/>
    <property type="match status" value="1"/>
</dbReference>
<dbReference type="PANTHER" id="PTHR43409">
    <property type="entry name" value="ANAEROBIC MAGNESIUM-PROTOPORPHYRIN IX MONOMETHYL ESTER CYCLASE-RELATED"/>
    <property type="match status" value="1"/>
</dbReference>
<dbReference type="AlphaFoldDB" id="A0A2H0UQF7"/>
<proteinExistence type="predicted"/>
<dbReference type="Pfam" id="PF04055">
    <property type="entry name" value="Radical_SAM"/>
    <property type="match status" value="1"/>
</dbReference>
<comment type="cofactor">
    <cofactor evidence="1">
        <name>[4Fe-4S] cluster</name>
        <dbReference type="ChEBI" id="CHEBI:49883"/>
    </cofactor>
</comment>
<dbReference type="CDD" id="cd02068">
    <property type="entry name" value="radical_SAM_B12_BD"/>
    <property type="match status" value="1"/>
</dbReference>
<dbReference type="SMART" id="SM00729">
    <property type="entry name" value="Elp3"/>
    <property type="match status" value="1"/>
</dbReference>
<dbReference type="Proteomes" id="UP000230903">
    <property type="component" value="Unassembled WGS sequence"/>
</dbReference>
<evidence type="ECO:0000259" key="6">
    <source>
        <dbReference type="PROSITE" id="PS51332"/>
    </source>
</evidence>
<evidence type="ECO:0000256" key="3">
    <source>
        <dbReference type="ARBA" id="ARBA00022723"/>
    </source>
</evidence>
<evidence type="ECO:0000256" key="2">
    <source>
        <dbReference type="ARBA" id="ARBA00022691"/>
    </source>
</evidence>
<dbReference type="GO" id="GO:0051539">
    <property type="term" value="F:4 iron, 4 sulfur cluster binding"/>
    <property type="evidence" value="ECO:0007669"/>
    <property type="project" value="UniProtKB-KW"/>
</dbReference>
<dbReference type="PROSITE" id="PS51332">
    <property type="entry name" value="B12_BINDING"/>
    <property type="match status" value="1"/>
</dbReference>
<evidence type="ECO:0000313" key="9">
    <source>
        <dbReference type="Proteomes" id="UP000230903"/>
    </source>
</evidence>
<organism evidence="8 9">
    <name type="scientific">Candidatus Harrisonbacteria bacterium CG10_big_fil_rev_8_21_14_0_10_45_28</name>
    <dbReference type="NCBI Taxonomy" id="1974586"/>
    <lineage>
        <taxon>Bacteria</taxon>
        <taxon>Candidatus Harrisoniibacteriota</taxon>
    </lineage>
</organism>
<sequence length="515" mass="58562">MNKVGNSTYAVLIYPRTSLDIGPSVAPPFALLTVAAPLYNKGKKVKIIDQRVDPNWISNLKEALKENPVCCGISTMTGRQIGFGIEIAKIIREETGRKIPIVWGGVHPTLVPEQTLRSPYADIVCVGEGDETFPELVDALENKKSLEGVKGIGFIKENEYVFTGARPFINIEETLPTPWDLIDVESYINPDLYLKESKRALDIGQTSRGCPYRCAFCYNPIVHKSRWRAMSVEKTLKMIISDVKRFKLDGIWLRDDEFFLDVDRTAKICQGILDAGLNIAWYTSGASVRDILRSSDEQLELLKRSGVNVLRFGAESGSDRVLKFINKSQTVKEILEVNRRCRKVGLKPVYSLMFGFPTETFAEINETIDLLFQLKKDNPDASFAQFAQFTAFPGTVLYDMAMNMGLKPPAKLEDWAEWLSNESDPKGERVPWLNKKERRWVGNILYLGNFSFVGADMASAVKNMPFGSLINFFVGIFSKYFTWRLKRKSYRFTPEMQPFILAFKTYMYFLNHRGK</sequence>
<evidence type="ECO:0000259" key="7">
    <source>
        <dbReference type="PROSITE" id="PS51918"/>
    </source>
</evidence>
<dbReference type="InterPro" id="IPR058240">
    <property type="entry name" value="rSAM_sf"/>
</dbReference>
<keyword evidence="2" id="KW-0949">S-adenosyl-L-methionine</keyword>
<protein>
    <submittedName>
        <fullName evidence="8">Uncharacterized protein</fullName>
    </submittedName>
</protein>
<dbReference type="GO" id="GO:0046872">
    <property type="term" value="F:metal ion binding"/>
    <property type="evidence" value="ECO:0007669"/>
    <property type="project" value="UniProtKB-KW"/>
</dbReference>
<feature type="domain" description="Radical SAM core" evidence="7">
    <location>
        <begin position="196"/>
        <end position="429"/>
    </location>
</feature>
<dbReference type="InterPro" id="IPR007197">
    <property type="entry name" value="rSAM"/>
</dbReference>
<evidence type="ECO:0000256" key="1">
    <source>
        <dbReference type="ARBA" id="ARBA00001966"/>
    </source>
</evidence>
<dbReference type="Pfam" id="PF02310">
    <property type="entry name" value="B12-binding"/>
    <property type="match status" value="1"/>
</dbReference>
<dbReference type="Gene3D" id="3.80.30.20">
    <property type="entry name" value="tm_1862 like domain"/>
    <property type="match status" value="1"/>
</dbReference>
<dbReference type="InterPro" id="IPR023404">
    <property type="entry name" value="rSAM_horseshoe"/>
</dbReference>
<feature type="domain" description="B12-binding" evidence="6">
    <location>
        <begin position="10"/>
        <end position="147"/>
    </location>
</feature>
<dbReference type="InterPro" id="IPR036724">
    <property type="entry name" value="Cobalamin-bd_sf"/>
</dbReference>
<gene>
    <name evidence="8" type="ORF">COU10_01440</name>
</gene>
<dbReference type="EMBL" id="PFBC01000023">
    <property type="protein sequence ID" value="PIR88025.1"/>
    <property type="molecule type" value="Genomic_DNA"/>
</dbReference>
<dbReference type="SUPFAM" id="SSF102114">
    <property type="entry name" value="Radical SAM enzymes"/>
    <property type="match status" value="1"/>
</dbReference>
<comment type="caution">
    <text evidence="8">The sequence shown here is derived from an EMBL/GenBank/DDBJ whole genome shotgun (WGS) entry which is preliminary data.</text>
</comment>
<accession>A0A2H0UQF7</accession>
<dbReference type="GO" id="GO:0031419">
    <property type="term" value="F:cobalamin binding"/>
    <property type="evidence" value="ECO:0007669"/>
    <property type="project" value="InterPro"/>
</dbReference>
<keyword evidence="4" id="KW-0408">Iron</keyword>
<dbReference type="InterPro" id="IPR034466">
    <property type="entry name" value="Methyltransferase_Class_B"/>
</dbReference>
<dbReference type="InterPro" id="IPR006158">
    <property type="entry name" value="Cobalamin-bd"/>
</dbReference>
<evidence type="ECO:0000256" key="4">
    <source>
        <dbReference type="ARBA" id="ARBA00023004"/>
    </source>
</evidence>
<reference evidence="9" key="1">
    <citation type="submission" date="2017-09" db="EMBL/GenBank/DDBJ databases">
        <title>Depth-based differentiation of microbial function through sediment-hosted aquifers and enrichment of novel symbionts in the deep terrestrial subsurface.</title>
        <authorList>
            <person name="Probst A.J."/>
            <person name="Ladd B."/>
            <person name="Jarett J.K."/>
            <person name="Geller-Mcgrath D.E."/>
            <person name="Sieber C.M.K."/>
            <person name="Emerson J.B."/>
            <person name="Anantharaman K."/>
            <person name="Thomas B.C."/>
            <person name="Malmstrom R."/>
            <person name="Stieglmeier M."/>
            <person name="Klingl A."/>
            <person name="Woyke T."/>
            <person name="Ryan C.M."/>
            <person name="Banfield J.F."/>
        </authorList>
    </citation>
    <scope>NUCLEOTIDE SEQUENCE [LARGE SCALE GENOMIC DNA]</scope>
</reference>
<dbReference type="SFLD" id="SFLDS00029">
    <property type="entry name" value="Radical_SAM"/>
    <property type="match status" value="1"/>
</dbReference>
<dbReference type="GO" id="GO:0003824">
    <property type="term" value="F:catalytic activity"/>
    <property type="evidence" value="ECO:0007669"/>
    <property type="project" value="InterPro"/>
</dbReference>
<keyword evidence="5" id="KW-0411">Iron-sulfur</keyword>
<dbReference type="CDD" id="cd01335">
    <property type="entry name" value="Radical_SAM"/>
    <property type="match status" value="1"/>
</dbReference>
<keyword evidence="3" id="KW-0479">Metal-binding</keyword>